<dbReference type="GO" id="GO:1901982">
    <property type="term" value="F:maltose binding"/>
    <property type="evidence" value="ECO:0007669"/>
    <property type="project" value="TreeGrafter"/>
</dbReference>
<dbReference type="RefSeq" id="WP_108594808.1">
    <property type="nucleotide sequence ID" value="NZ_CP028913.1"/>
</dbReference>
<comment type="similarity">
    <text evidence="1">Belongs to the bacterial solute-binding protein 1 family.</text>
</comment>
<dbReference type="PROSITE" id="PS51257">
    <property type="entry name" value="PROKAR_LIPOPROTEIN"/>
    <property type="match status" value="1"/>
</dbReference>
<dbReference type="Gene3D" id="3.40.190.10">
    <property type="entry name" value="Periplasmic binding protein-like II"/>
    <property type="match status" value="1"/>
</dbReference>
<dbReference type="InterPro" id="IPR006059">
    <property type="entry name" value="SBP"/>
</dbReference>
<evidence type="ECO:0000256" key="5">
    <source>
        <dbReference type="SAM" id="SignalP"/>
    </source>
</evidence>
<evidence type="ECO:0000313" key="6">
    <source>
        <dbReference type="EMBL" id="AWB94987.1"/>
    </source>
</evidence>
<dbReference type="Proteomes" id="UP000244729">
    <property type="component" value="Chromosome"/>
</dbReference>
<feature type="signal peptide" evidence="5">
    <location>
        <begin position="1"/>
        <end position="27"/>
    </location>
</feature>
<dbReference type="GO" id="GO:0015768">
    <property type="term" value="P:maltose transport"/>
    <property type="evidence" value="ECO:0007669"/>
    <property type="project" value="TreeGrafter"/>
</dbReference>
<dbReference type="GO" id="GO:0042956">
    <property type="term" value="P:maltodextrin transmembrane transport"/>
    <property type="evidence" value="ECO:0007669"/>
    <property type="project" value="TreeGrafter"/>
</dbReference>
<name>A0A2S0WUH7_9MICO</name>
<feature type="chain" id="PRO_5043310276" evidence="5">
    <location>
        <begin position="28"/>
        <end position="463"/>
    </location>
</feature>
<evidence type="ECO:0000256" key="1">
    <source>
        <dbReference type="ARBA" id="ARBA00008520"/>
    </source>
</evidence>
<keyword evidence="7" id="KW-1185">Reference proteome</keyword>
<dbReference type="EMBL" id="CP028913">
    <property type="protein sequence ID" value="AWB94987.1"/>
    <property type="molecule type" value="Genomic_DNA"/>
</dbReference>
<evidence type="ECO:0000256" key="2">
    <source>
        <dbReference type="ARBA" id="ARBA00022448"/>
    </source>
</evidence>
<dbReference type="AlphaFoldDB" id="A0A2S0WUH7"/>
<dbReference type="Pfam" id="PF01547">
    <property type="entry name" value="SBP_bac_1"/>
    <property type="match status" value="1"/>
</dbReference>
<gene>
    <name evidence="6" type="ORF">DCE93_04355</name>
</gene>
<sequence length="463" mass="48511">MYRRQARATGVAGAVIIALAFSGCAVGTGGAAGSDEADYDSEAELGGELSVMGFSGVDEVATSRVEYAEAELGDVDVKLIEGDLDIQQFLSAVASGEPPELLYADRDQIGSLAARGAIIPLERCIDGEGIDMSEFRESAVGQVTLDGEVYGIPEFNQVQVTMANADLLAAAGLSIDAVNGSDRNAMTQANLALMKSDGGSLSVIGVDPKMPEFLPLWVAGADGSLLSDDGRTAMLDSQEAVDALTWAVDLYDAQGGFSAVKAFRDSADFFGEGNQFATNALGAMPMEQWYINVLNEVSPDAPLAFDTVRTTAGEPIAFAGGSAWAIPSGTENAAAACRWAKAMTSLDAWQLAAEARLATREGEGKPFTGILTGNSVADEQIREMITSGGEPWDAGVEAMYEANDHTVSWPASPADAEFEQAMQDAVNSVLNGEASPEEALADAQETAQQALDEGWEKLESREQ</sequence>
<evidence type="ECO:0000256" key="3">
    <source>
        <dbReference type="ARBA" id="ARBA00022729"/>
    </source>
</evidence>
<feature type="compositionally biased region" description="Basic and acidic residues" evidence="4">
    <location>
        <begin position="454"/>
        <end position="463"/>
    </location>
</feature>
<keyword evidence="2" id="KW-0813">Transport</keyword>
<protein>
    <submittedName>
        <fullName evidence="6">ABC transporter substrate-binding protein</fullName>
    </submittedName>
</protein>
<dbReference type="GO" id="GO:0055052">
    <property type="term" value="C:ATP-binding cassette (ABC) transporter complex, substrate-binding subunit-containing"/>
    <property type="evidence" value="ECO:0007669"/>
    <property type="project" value="TreeGrafter"/>
</dbReference>
<organism evidence="6 7">
    <name type="scientific">Agromyces badenianii</name>
    <dbReference type="NCBI Taxonomy" id="2080742"/>
    <lineage>
        <taxon>Bacteria</taxon>
        <taxon>Bacillati</taxon>
        <taxon>Actinomycetota</taxon>
        <taxon>Actinomycetes</taxon>
        <taxon>Micrococcales</taxon>
        <taxon>Microbacteriaceae</taxon>
        <taxon>Agromyces</taxon>
    </lineage>
</organism>
<dbReference type="PANTHER" id="PTHR30061:SF50">
    <property type="entry name" value="MALTOSE_MALTODEXTRIN-BINDING PERIPLASMIC PROTEIN"/>
    <property type="match status" value="1"/>
</dbReference>
<evidence type="ECO:0000313" key="7">
    <source>
        <dbReference type="Proteomes" id="UP000244729"/>
    </source>
</evidence>
<dbReference type="SUPFAM" id="SSF53850">
    <property type="entry name" value="Periplasmic binding protein-like II"/>
    <property type="match status" value="1"/>
</dbReference>
<accession>A0A2S0WUH7</accession>
<reference evidence="6 7" key="1">
    <citation type="submission" date="2018-04" db="EMBL/GenBank/DDBJ databases">
        <authorList>
            <person name="Li J."/>
        </authorList>
    </citation>
    <scope>NUCLEOTIDE SEQUENCE [LARGE SCALE GENOMIC DNA]</scope>
    <source>
        <strain evidence="7">30A</strain>
    </source>
</reference>
<dbReference type="KEGG" id="agm:DCE93_04355"/>
<dbReference type="PANTHER" id="PTHR30061">
    <property type="entry name" value="MALTOSE-BINDING PERIPLASMIC PROTEIN"/>
    <property type="match status" value="1"/>
</dbReference>
<evidence type="ECO:0000256" key="4">
    <source>
        <dbReference type="SAM" id="MobiDB-lite"/>
    </source>
</evidence>
<keyword evidence="3 5" id="KW-0732">Signal</keyword>
<feature type="region of interest" description="Disordered" evidence="4">
    <location>
        <begin position="430"/>
        <end position="463"/>
    </location>
</feature>
<proteinExistence type="inferred from homology"/>
<dbReference type="OrthoDB" id="9795467at2"/>